<keyword evidence="2" id="KW-1185">Reference proteome</keyword>
<dbReference type="Proteomes" id="UP001066276">
    <property type="component" value="Chromosome 5"/>
</dbReference>
<evidence type="ECO:0000313" key="1">
    <source>
        <dbReference type="EMBL" id="KAJ1156616.1"/>
    </source>
</evidence>
<evidence type="ECO:0000313" key="2">
    <source>
        <dbReference type="Proteomes" id="UP001066276"/>
    </source>
</evidence>
<proteinExistence type="predicted"/>
<name>A0AAV7RVU2_PLEWA</name>
<gene>
    <name evidence="1" type="ORF">NDU88_009334</name>
</gene>
<reference evidence="1" key="1">
    <citation type="journal article" date="2022" name="bioRxiv">
        <title>Sequencing and chromosome-scale assembly of the giantPleurodeles waltlgenome.</title>
        <authorList>
            <person name="Brown T."/>
            <person name="Elewa A."/>
            <person name="Iarovenko S."/>
            <person name="Subramanian E."/>
            <person name="Araus A.J."/>
            <person name="Petzold A."/>
            <person name="Susuki M."/>
            <person name="Suzuki K.-i.T."/>
            <person name="Hayashi T."/>
            <person name="Toyoda A."/>
            <person name="Oliveira C."/>
            <person name="Osipova E."/>
            <person name="Leigh N.D."/>
            <person name="Simon A."/>
            <person name="Yun M.H."/>
        </authorList>
    </citation>
    <scope>NUCLEOTIDE SEQUENCE</scope>
    <source>
        <strain evidence="1">20211129_DDA</strain>
        <tissue evidence="1">Liver</tissue>
    </source>
</reference>
<organism evidence="1 2">
    <name type="scientific">Pleurodeles waltl</name>
    <name type="common">Iberian ribbed newt</name>
    <dbReference type="NCBI Taxonomy" id="8319"/>
    <lineage>
        <taxon>Eukaryota</taxon>
        <taxon>Metazoa</taxon>
        <taxon>Chordata</taxon>
        <taxon>Craniata</taxon>
        <taxon>Vertebrata</taxon>
        <taxon>Euteleostomi</taxon>
        <taxon>Amphibia</taxon>
        <taxon>Batrachia</taxon>
        <taxon>Caudata</taxon>
        <taxon>Salamandroidea</taxon>
        <taxon>Salamandridae</taxon>
        <taxon>Pleurodelinae</taxon>
        <taxon>Pleurodeles</taxon>
    </lineage>
</organism>
<comment type="caution">
    <text evidence="1">The sequence shown here is derived from an EMBL/GenBank/DDBJ whole genome shotgun (WGS) entry which is preliminary data.</text>
</comment>
<dbReference type="AlphaFoldDB" id="A0AAV7RVU2"/>
<accession>A0AAV7RVU2</accession>
<protein>
    <submittedName>
        <fullName evidence="1">Uncharacterized protein</fullName>
    </submittedName>
</protein>
<sequence>MESRTGCFVHMKGRTEFFVHMKVRTGCFVHMESRTGCFVHMKGRTEYLDHGSKCICVGSFFVLLVPRAVEPTNKEPVWWNVGGVGAMRGSWCWRPKREDGRKELSGVCNLNKDYPVYLDSSGPFRICLLPFVKSVLAPLAFPGNGPPRRLTSLLWASPRKLRR</sequence>
<dbReference type="EMBL" id="JANPWB010000009">
    <property type="protein sequence ID" value="KAJ1156616.1"/>
    <property type="molecule type" value="Genomic_DNA"/>
</dbReference>